<keyword evidence="6 9" id="KW-1133">Transmembrane helix</keyword>
<sequence length="294" mass="31189">MGFLLQMIITGVVVGSIYALVALGFVLIYRASGALNLANGEFVLIGSYICLTLVAVYQIPFIFAFLLTLVFNVLLGMIVERVVLRPLINAPTISVIMATIGLSSLLAGFAHMIWGYQTQSYPPVFPSTPIRMGEIIISPVYLWSFIIVIIMLILFGLLFKYSKLGLAMRAVADDQMAASSVGISVKNVYLITWGFASLVAAVGGVLLGNINGVDATMATIGLTVLPVVILGGLDSILGAIVAGFLVGIIQNLTAGYLEPILGGGLKEVIPFIIVTLILMIKPHGLFGKGGIERV</sequence>
<comment type="caution">
    <text evidence="10">The sequence shown here is derived from an EMBL/GenBank/DDBJ whole genome shotgun (WGS) entry which is preliminary data.</text>
</comment>
<feature type="transmembrane region" description="Helical" evidence="9">
    <location>
        <begin position="62"/>
        <end position="83"/>
    </location>
</feature>
<evidence type="ECO:0000313" key="10">
    <source>
        <dbReference type="EMBL" id="MFC5628745.1"/>
    </source>
</evidence>
<dbReference type="EMBL" id="JBHSPF010000030">
    <property type="protein sequence ID" value="MFC5628745.1"/>
    <property type="molecule type" value="Genomic_DNA"/>
</dbReference>
<feature type="transmembrane region" description="Helical" evidence="9">
    <location>
        <begin position="260"/>
        <end position="280"/>
    </location>
</feature>
<keyword evidence="11" id="KW-1185">Reference proteome</keyword>
<dbReference type="PANTHER" id="PTHR11795:SF451">
    <property type="entry name" value="ABC TRANSPORTER PERMEASE PROTEIN"/>
    <property type="match status" value="1"/>
</dbReference>
<evidence type="ECO:0000256" key="6">
    <source>
        <dbReference type="ARBA" id="ARBA00022989"/>
    </source>
</evidence>
<dbReference type="PANTHER" id="PTHR11795">
    <property type="entry name" value="BRANCHED-CHAIN AMINO ACID TRANSPORT SYSTEM PERMEASE PROTEIN LIVH"/>
    <property type="match status" value="1"/>
</dbReference>
<dbReference type="Pfam" id="PF02653">
    <property type="entry name" value="BPD_transp_2"/>
    <property type="match status" value="1"/>
</dbReference>
<feature type="transmembrane region" description="Helical" evidence="9">
    <location>
        <begin position="95"/>
        <end position="116"/>
    </location>
</feature>
<evidence type="ECO:0000256" key="4">
    <source>
        <dbReference type="ARBA" id="ARBA00022692"/>
    </source>
</evidence>
<evidence type="ECO:0000256" key="3">
    <source>
        <dbReference type="ARBA" id="ARBA00022475"/>
    </source>
</evidence>
<evidence type="ECO:0000256" key="1">
    <source>
        <dbReference type="ARBA" id="ARBA00004651"/>
    </source>
</evidence>
<dbReference type="RefSeq" id="WP_333723841.1">
    <property type="nucleotide sequence ID" value="NZ_JBHSPF010000030.1"/>
</dbReference>
<comment type="similarity">
    <text evidence="8">Belongs to the binding-protein-dependent transport system permease family. LivHM subfamily.</text>
</comment>
<feature type="transmembrane region" description="Helical" evidence="9">
    <location>
        <begin position="36"/>
        <end position="56"/>
    </location>
</feature>
<feature type="transmembrane region" description="Helical" evidence="9">
    <location>
        <begin position="6"/>
        <end position="29"/>
    </location>
</feature>
<feature type="transmembrane region" description="Helical" evidence="9">
    <location>
        <begin position="220"/>
        <end position="248"/>
    </location>
</feature>
<evidence type="ECO:0000256" key="8">
    <source>
        <dbReference type="ARBA" id="ARBA00037998"/>
    </source>
</evidence>
<comment type="subcellular location">
    <subcellularLocation>
        <location evidence="1">Cell membrane</location>
        <topology evidence="1">Multi-pass membrane protein</topology>
    </subcellularLocation>
</comment>
<gene>
    <name evidence="10" type="ORF">ACFPTR_07530</name>
</gene>
<name>A0ABW0U7H9_9BACI</name>
<keyword evidence="2" id="KW-0813">Transport</keyword>
<dbReference type="InterPro" id="IPR052157">
    <property type="entry name" value="BCAA_transport_permease"/>
</dbReference>
<evidence type="ECO:0000256" key="2">
    <source>
        <dbReference type="ARBA" id="ARBA00022448"/>
    </source>
</evidence>
<keyword evidence="7 9" id="KW-0472">Membrane</keyword>
<evidence type="ECO:0000256" key="7">
    <source>
        <dbReference type="ARBA" id="ARBA00023136"/>
    </source>
</evidence>
<keyword evidence="5" id="KW-0029">Amino-acid transport</keyword>
<reference evidence="11" key="1">
    <citation type="journal article" date="2019" name="Int. J. Syst. Evol. Microbiol.">
        <title>The Global Catalogue of Microorganisms (GCM) 10K type strain sequencing project: providing services to taxonomists for standard genome sequencing and annotation.</title>
        <authorList>
            <consortium name="The Broad Institute Genomics Platform"/>
            <consortium name="The Broad Institute Genome Sequencing Center for Infectious Disease"/>
            <person name="Wu L."/>
            <person name="Ma J."/>
        </authorList>
    </citation>
    <scope>NUCLEOTIDE SEQUENCE [LARGE SCALE GENOMIC DNA]</scope>
    <source>
        <strain evidence="11">CGMCC 1.15790</strain>
    </source>
</reference>
<protein>
    <submittedName>
        <fullName evidence="10">Branched-chain amino acid ABC transporter permease</fullName>
    </submittedName>
</protein>
<proteinExistence type="inferred from homology"/>
<feature type="transmembrane region" description="Helical" evidence="9">
    <location>
        <begin position="188"/>
        <end position="208"/>
    </location>
</feature>
<accession>A0ABW0U7H9</accession>
<dbReference type="CDD" id="cd06582">
    <property type="entry name" value="TM_PBP1_LivH_like"/>
    <property type="match status" value="1"/>
</dbReference>
<dbReference type="Proteomes" id="UP001596143">
    <property type="component" value="Unassembled WGS sequence"/>
</dbReference>
<feature type="transmembrane region" description="Helical" evidence="9">
    <location>
        <begin position="136"/>
        <end position="159"/>
    </location>
</feature>
<dbReference type="InterPro" id="IPR001851">
    <property type="entry name" value="ABC_transp_permease"/>
</dbReference>
<evidence type="ECO:0000256" key="5">
    <source>
        <dbReference type="ARBA" id="ARBA00022970"/>
    </source>
</evidence>
<organism evidence="10 11">
    <name type="scientific">Aliibacillus thermotolerans</name>
    <dbReference type="NCBI Taxonomy" id="1834418"/>
    <lineage>
        <taxon>Bacteria</taxon>
        <taxon>Bacillati</taxon>
        <taxon>Bacillota</taxon>
        <taxon>Bacilli</taxon>
        <taxon>Bacillales</taxon>
        <taxon>Bacillaceae</taxon>
        <taxon>Aliibacillus</taxon>
    </lineage>
</organism>
<keyword evidence="3" id="KW-1003">Cell membrane</keyword>
<evidence type="ECO:0000256" key="9">
    <source>
        <dbReference type="SAM" id="Phobius"/>
    </source>
</evidence>
<keyword evidence="4 9" id="KW-0812">Transmembrane</keyword>
<evidence type="ECO:0000313" key="11">
    <source>
        <dbReference type="Proteomes" id="UP001596143"/>
    </source>
</evidence>